<name>A0ABR3JPR3_9AGAR</name>
<evidence type="ECO:0000256" key="1">
    <source>
        <dbReference type="SAM" id="MobiDB-lite"/>
    </source>
</evidence>
<proteinExistence type="predicted"/>
<protein>
    <submittedName>
        <fullName evidence="2">Uncharacterized protein</fullName>
    </submittedName>
</protein>
<evidence type="ECO:0000313" key="2">
    <source>
        <dbReference type="EMBL" id="KAL0957332.1"/>
    </source>
</evidence>
<sequence>MLFHYDPPSDLTTAARHTTMTTLGLIPTTQSEPLQLVLAENNTSAPVCRSSSPRNHNMTQDVGFPEHRPTV</sequence>
<evidence type="ECO:0000313" key="3">
    <source>
        <dbReference type="Proteomes" id="UP001556367"/>
    </source>
</evidence>
<dbReference type="Proteomes" id="UP001556367">
    <property type="component" value="Unassembled WGS sequence"/>
</dbReference>
<accession>A0ABR3JPR3</accession>
<feature type="region of interest" description="Disordered" evidence="1">
    <location>
        <begin position="45"/>
        <end position="71"/>
    </location>
</feature>
<reference evidence="3" key="1">
    <citation type="submission" date="2024-06" db="EMBL/GenBank/DDBJ databases">
        <title>Multi-omics analyses provide insights into the biosynthesis of the anticancer antibiotic pleurotin in Hohenbuehelia grisea.</title>
        <authorList>
            <person name="Weaver J.A."/>
            <person name="Alberti F."/>
        </authorList>
    </citation>
    <scope>NUCLEOTIDE SEQUENCE [LARGE SCALE GENOMIC DNA]</scope>
    <source>
        <strain evidence="3">T-177</strain>
    </source>
</reference>
<gene>
    <name evidence="2" type="ORF">HGRIS_001140</name>
</gene>
<keyword evidence="3" id="KW-1185">Reference proteome</keyword>
<comment type="caution">
    <text evidence="2">The sequence shown here is derived from an EMBL/GenBank/DDBJ whole genome shotgun (WGS) entry which is preliminary data.</text>
</comment>
<dbReference type="EMBL" id="JASNQZ010000005">
    <property type="protein sequence ID" value="KAL0957332.1"/>
    <property type="molecule type" value="Genomic_DNA"/>
</dbReference>
<organism evidence="2 3">
    <name type="scientific">Hohenbuehelia grisea</name>
    <dbReference type="NCBI Taxonomy" id="104357"/>
    <lineage>
        <taxon>Eukaryota</taxon>
        <taxon>Fungi</taxon>
        <taxon>Dikarya</taxon>
        <taxon>Basidiomycota</taxon>
        <taxon>Agaricomycotina</taxon>
        <taxon>Agaricomycetes</taxon>
        <taxon>Agaricomycetidae</taxon>
        <taxon>Agaricales</taxon>
        <taxon>Pleurotineae</taxon>
        <taxon>Pleurotaceae</taxon>
        <taxon>Hohenbuehelia</taxon>
    </lineage>
</organism>
<feature type="compositionally biased region" description="Polar residues" evidence="1">
    <location>
        <begin position="45"/>
        <end position="60"/>
    </location>
</feature>